<dbReference type="EMBL" id="JAPWTJ010001055">
    <property type="protein sequence ID" value="KAJ8974102.1"/>
    <property type="molecule type" value="Genomic_DNA"/>
</dbReference>
<name>A0ABQ9J8T1_9CUCU</name>
<evidence type="ECO:0000313" key="1">
    <source>
        <dbReference type="EMBL" id="KAJ8974102.1"/>
    </source>
</evidence>
<dbReference type="Proteomes" id="UP001162164">
    <property type="component" value="Unassembled WGS sequence"/>
</dbReference>
<gene>
    <name evidence="1" type="ORF">NQ317_003901</name>
</gene>
<accession>A0ABQ9J8T1</accession>
<keyword evidence="2" id="KW-1185">Reference proteome</keyword>
<evidence type="ECO:0000313" key="2">
    <source>
        <dbReference type="Proteomes" id="UP001162164"/>
    </source>
</evidence>
<comment type="caution">
    <text evidence="1">The sequence shown here is derived from an EMBL/GenBank/DDBJ whole genome shotgun (WGS) entry which is preliminary data.</text>
</comment>
<evidence type="ECO:0008006" key="3">
    <source>
        <dbReference type="Google" id="ProtNLM"/>
    </source>
</evidence>
<organism evidence="1 2">
    <name type="scientific">Molorchus minor</name>
    <dbReference type="NCBI Taxonomy" id="1323400"/>
    <lineage>
        <taxon>Eukaryota</taxon>
        <taxon>Metazoa</taxon>
        <taxon>Ecdysozoa</taxon>
        <taxon>Arthropoda</taxon>
        <taxon>Hexapoda</taxon>
        <taxon>Insecta</taxon>
        <taxon>Pterygota</taxon>
        <taxon>Neoptera</taxon>
        <taxon>Endopterygota</taxon>
        <taxon>Coleoptera</taxon>
        <taxon>Polyphaga</taxon>
        <taxon>Cucujiformia</taxon>
        <taxon>Chrysomeloidea</taxon>
        <taxon>Cerambycidae</taxon>
        <taxon>Lamiinae</taxon>
        <taxon>Monochamini</taxon>
        <taxon>Molorchus</taxon>
    </lineage>
</organism>
<proteinExistence type="predicted"/>
<protein>
    <recommendedName>
        <fullName evidence="3">Nuclease HARBI1</fullName>
    </recommendedName>
</protein>
<reference evidence="1" key="1">
    <citation type="journal article" date="2023" name="Insect Mol. Biol.">
        <title>Genome sequencing provides insights into the evolution of gene families encoding plant cell wall-degrading enzymes in longhorned beetles.</title>
        <authorList>
            <person name="Shin N.R."/>
            <person name="Okamura Y."/>
            <person name="Kirsch R."/>
            <person name="Pauchet Y."/>
        </authorList>
    </citation>
    <scope>NUCLEOTIDE SEQUENCE</scope>
    <source>
        <strain evidence="1">MMC_N1</strain>
    </source>
</reference>
<sequence length="85" mass="9567">MLAHLELAVTIASFPMVRRSTMHRITNTMDFLLNLGPQITFPNTEEEKREVVTAFESISGFPNVIRCIDGSYIQIRTPAAKIKST</sequence>